<reference evidence="2 3" key="1">
    <citation type="submission" date="2016-10" db="EMBL/GenBank/DDBJ databases">
        <authorList>
            <person name="de Groot N.N."/>
        </authorList>
    </citation>
    <scope>NUCLEOTIDE SEQUENCE [LARGE SCALE GENOMIC DNA]</scope>
    <source>
        <strain evidence="2 3">DSM 45434</strain>
    </source>
</reference>
<proteinExistence type="predicted"/>
<dbReference type="Gene3D" id="2.130.10.10">
    <property type="entry name" value="YVTN repeat-like/Quinoprotein amine dehydrogenase"/>
    <property type="match status" value="2"/>
</dbReference>
<dbReference type="EMBL" id="LT629765">
    <property type="protein sequence ID" value="SDS05905.1"/>
    <property type="molecule type" value="Genomic_DNA"/>
</dbReference>
<organism evidence="2 3">
    <name type="scientific">Corynebacterium timonense</name>
    <dbReference type="NCBI Taxonomy" id="441500"/>
    <lineage>
        <taxon>Bacteria</taxon>
        <taxon>Bacillati</taxon>
        <taxon>Actinomycetota</taxon>
        <taxon>Actinomycetes</taxon>
        <taxon>Mycobacteriales</taxon>
        <taxon>Corynebacteriaceae</taxon>
        <taxon>Corynebacterium</taxon>
    </lineage>
</organism>
<dbReference type="Proteomes" id="UP000182237">
    <property type="component" value="Chromosome I"/>
</dbReference>
<evidence type="ECO:0000256" key="1">
    <source>
        <dbReference type="SAM" id="MobiDB-lite"/>
    </source>
</evidence>
<dbReference type="eggNOG" id="COG3391">
    <property type="taxonomic scope" value="Bacteria"/>
</dbReference>
<dbReference type="AlphaFoldDB" id="A0A1H1P4J1"/>
<protein>
    <recommendedName>
        <fullName evidence="4">Prolipoprotein LppL</fullName>
    </recommendedName>
</protein>
<evidence type="ECO:0008006" key="4">
    <source>
        <dbReference type="Google" id="ProtNLM"/>
    </source>
</evidence>
<evidence type="ECO:0000313" key="2">
    <source>
        <dbReference type="EMBL" id="SDS05905.1"/>
    </source>
</evidence>
<keyword evidence="3" id="KW-1185">Reference proteome</keyword>
<evidence type="ECO:0000313" key="3">
    <source>
        <dbReference type="Proteomes" id="UP000182237"/>
    </source>
</evidence>
<gene>
    <name evidence="2" type="ORF">SAMN04488539_0924</name>
</gene>
<dbReference type="STRING" id="1203190.GCA_000312345_01834"/>
<sequence>MKKAAVAATLVACLAACQSEPPQPEASASMGNATPAPSPASTETASPAGAVHPFAAISEIEASGDLLAVRTGSTLHVGTLDDIVDGTAATHTLDDACGALSPNNGTFVTACGTDIRLFTAKGADSVTLDEPASAAAVTTTGEIIAASGDDSSVRVIRDGDVEDTFTVARETDRVVAAQNGEGSPDSVVRVNNFDTTIQDLDWRAGRQGGTLRAGLGVGKVAAAPQGTILAADTTGSQLLVYNTDDVIRLQMTAPVADSPWAVAWDVPAELAWVASTSTNTAEGYSLATGVPIKTASFPTVADAQSLAALPDGTLVLGSATGEGLQVVAPSQLER</sequence>
<accession>A0A1H1P4J1</accession>
<name>A0A1H1P4J1_9CORY</name>
<dbReference type="InterPro" id="IPR015943">
    <property type="entry name" value="WD40/YVTN_repeat-like_dom_sf"/>
</dbReference>
<feature type="region of interest" description="Disordered" evidence="1">
    <location>
        <begin position="22"/>
        <end position="47"/>
    </location>
</feature>
<dbReference type="SUPFAM" id="SSF63829">
    <property type="entry name" value="Calcium-dependent phosphotriesterase"/>
    <property type="match status" value="1"/>
</dbReference>